<dbReference type="InterPro" id="IPR050473">
    <property type="entry name" value="A2M/Complement_sys"/>
</dbReference>
<proteinExistence type="predicted"/>
<dbReference type="EMBL" id="AMQN01030768">
    <property type="status" value="NOT_ANNOTATED_CDS"/>
    <property type="molecule type" value="Genomic_DNA"/>
</dbReference>
<dbReference type="SMART" id="SM01419">
    <property type="entry name" value="Thiol-ester_cl"/>
    <property type="match status" value="1"/>
</dbReference>
<evidence type="ECO:0000256" key="3">
    <source>
        <dbReference type="ARBA" id="ARBA00023157"/>
    </source>
</evidence>
<dbReference type="HOGENOM" id="CLU_718806_0_0_1"/>
<name>R7TLN6_CAPTE</name>
<accession>R7TLN6</accession>
<dbReference type="PANTHER" id="PTHR11412">
    <property type="entry name" value="MACROGLOBULIN / COMPLEMENT"/>
    <property type="match status" value="1"/>
</dbReference>
<evidence type="ECO:0000313" key="6">
    <source>
        <dbReference type="EnsemblMetazoa" id="CapteP218087"/>
    </source>
</evidence>
<dbReference type="EMBL" id="AMQN01030769">
    <property type="status" value="NOT_ANNOTATED_CDS"/>
    <property type="molecule type" value="Genomic_DNA"/>
</dbReference>
<evidence type="ECO:0000313" key="7">
    <source>
        <dbReference type="Proteomes" id="UP000014760"/>
    </source>
</evidence>
<dbReference type="InterPro" id="IPR011626">
    <property type="entry name" value="Alpha-macroglobulin_TED"/>
</dbReference>
<dbReference type="EMBL" id="KB310289">
    <property type="protein sequence ID" value="ELT92020.1"/>
    <property type="molecule type" value="Genomic_DNA"/>
</dbReference>
<reference evidence="5 7" key="2">
    <citation type="journal article" date="2013" name="Nature">
        <title>Insights into bilaterian evolution from three spiralian genomes.</title>
        <authorList>
            <person name="Simakov O."/>
            <person name="Marletaz F."/>
            <person name="Cho S.J."/>
            <person name="Edsinger-Gonzales E."/>
            <person name="Havlak P."/>
            <person name="Hellsten U."/>
            <person name="Kuo D.H."/>
            <person name="Larsson T."/>
            <person name="Lv J."/>
            <person name="Arendt D."/>
            <person name="Savage R."/>
            <person name="Osoegawa K."/>
            <person name="de Jong P."/>
            <person name="Grimwood J."/>
            <person name="Chapman J.A."/>
            <person name="Shapiro H."/>
            <person name="Aerts A."/>
            <person name="Otillar R.P."/>
            <person name="Terry A.Y."/>
            <person name="Boore J.L."/>
            <person name="Grigoriev I.V."/>
            <person name="Lindberg D.R."/>
            <person name="Seaver E.C."/>
            <person name="Weisblat D.A."/>
            <person name="Putnam N.H."/>
            <person name="Rokhsar D.S."/>
        </authorList>
    </citation>
    <scope>NUCLEOTIDE SEQUENCE</scope>
    <source>
        <strain evidence="5 7">I ESC-2004</strain>
    </source>
</reference>
<reference evidence="6" key="3">
    <citation type="submission" date="2015-06" db="UniProtKB">
        <authorList>
            <consortium name="EnsemblMetazoa"/>
        </authorList>
    </citation>
    <scope>IDENTIFICATION</scope>
</reference>
<evidence type="ECO:0000313" key="5">
    <source>
        <dbReference type="EMBL" id="ELT92020.1"/>
    </source>
</evidence>
<evidence type="ECO:0000259" key="4">
    <source>
        <dbReference type="Pfam" id="PF07678"/>
    </source>
</evidence>
<dbReference type="STRING" id="283909.R7TLN6"/>
<organism evidence="5">
    <name type="scientific">Capitella teleta</name>
    <name type="common">Polychaete worm</name>
    <dbReference type="NCBI Taxonomy" id="283909"/>
    <lineage>
        <taxon>Eukaryota</taxon>
        <taxon>Metazoa</taxon>
        <taxon>Spiralia</taxon>
        <taxon>Lophotrochozoa</taxon>
        <taxon>Annelida</taxon>
        <taxon>Polychaeta</taxon>
        <taxon>Sedentaria</taxon>
        <taxon>Scolecida</taxon>
        <taxon>Capitellidae</taxon>
        <taxon>Capitella</taxon>
    </lineage>
</organism>
<gene>
    <name evidence="5" type="ORF">CAPTEDRAFT_218087</name>
</gene>
<dbReference type="OrthoDB" id="9998011at2759"/>
<dbReference type="InterPro" id="IPR047565">
    <property type="entry name" value="Alpha-macroglob_thiol-ester_cl"/>
</dbReference>
<dbReference type="PANTHER" id="PTHR11412:SF136">
    <property type="entry name" value="CD109 ANTIGEN"/>
    <property type="match status" value="1"/>
</dbReference>
<dbReference type="GO" id="GO:0005615">
    <property type="term" value="C:extracellular space"/>
    <property type="evidence" value="ECO:0007669"/>
    <property type="project" value="InterPro"/>
</dbReference>
<dbReference type="Gene3D" id="2.60.40.10">
    <property type="entry name" value="Immunoglobulins"/>
    <property type="match status" value="1"/>
</dbReference>
<reference evidence="7" key="1">
    <citation type="submission" date="2012-12" db="EMBL/GenBank/DDBJ databases">
        <authorList>
            <person name="Hellsten U."/>
            <person name="Grimwood J."/>
            <person name="Chapman J.A."/>
            <person name="Shapiro H."/>
            <person name="Aerts A."/>
            <person name="Otillar R.P."/>
            <person name="Terry A.Y."/>
            <person name="Boore J.L."/>
            <person name="Simakov O."/>
            <person name="Marletaz F."/>
            <person name="Cho S.-J."/>
            <person name="Edsinger-Gonzales E."/>
            <person name="Havlak P."/>
            <person name="Kuo D.-H."/>
            <person name="Larsson T."/>
            <person name="Lv J."/>
            <person name="Arendt D."/>
            <person name="Savage R."/>
            <person name="Osoegawa K."/>
            <person name="de Jong P."/>
            <person name="Lindberg D.R."/>
            <person name="Seaver E.C."/>
            <person name="Weisblat D.A."/>
            <person name="Putnam N.H."/>
            <person name="Grigoriev I.V."/>
            <person name="Rokhsar D.S."/>
        </authorList>
    </citation>
    <scope>NUCLEOTIDE SEQUENCE</scope>
    <source>
        <strain evidence="7">I ESC-2004</strain>
    </source>
</reference>
<feature type="domain" description="Alpha-macroglobulin-like TED" evidence="4">
    <location>
        <begin position="319"/>
        <end position="382"/>
    </location>
</feature>
<dbReference type="InterPro" id="IPR008930">
    <property type="entry name" value="Terpenoid_cyclase/PrenylTrfase"/>
</dbReference>
<feature type="non-terminal residue" evidence="5">
    <location>
        <position position="1"/>
    </location>
</feature>
<evidence type="ECO:0000256" key="1">
    <source>
        <dbReference type="ARBA" id="ARBA00022729"/>
    </source>
</evidence>
<dbReference type="InterPro" id="IPR019742">
    <property type="entry name" value="MacrogloblnA2_CS"/>
</dbReference>
<dbReference type="InterPro" id="IPR013783">
    <property type="entry name" value="Ig-like_fold"/>
</dbReference>
<keyword evidence="3" id="KW-1015">Disulfide bond</keyword>
<dbReference type="AlphaFoldDB" id="R7TLN6"/>
<dbReference type="Proteomes" id="UP000014760">
    <property type="component" value="Unassembled WGS sequence"/>
</dbReference>
<dbReference type="Pfam" id="PF07678">
    <property type="entry name" value="TED_complement"/>
    <property type="match status" value="1"/>
</dbReference>
<protein>
    <recommendedName>
        <fullName evidence="4">Alpha-macroglobulin-like TED domain-containing protein</fullName>
    </recommendedName>
</protein>
<keyword evidence="2" id="KW-0882">Thioester bond</keyword>
<dbReference type="EnsemblMetazoa" id="CapteT218087">
    <property type="protein sequence ID" value="CapteP218087"/>
    <property type="gene ID" value="CapteG218087"/>
</dbReference>
<dbReference type="Gene3D" id="1.50.10.20">
    <property type="match status" value="1"/>
</dbReference>
<keyword evidence="1" id="KW-0732">Signal</keyword>
<dbReference type="SUPFAM" id="SSF48239">
    <property type="entry name" value="Terpenoid cyclases/Protein prenyltransferases"/>
    <property type="match status" value="1"/>
</dbReference>
<dbReference type="PROSITE" id="PS00477">
    <property type="entry name" value="ALPHA_2_MACROGLOBULIN"/>
    <property type="match status" value="1"/>
</dbReference>
<sequence length="385" mass="43052">YPYGQPVKGIAKVSIQLKPYAVYDQGHYIQKVITKELNTENYGVLDLSMSLKDMLKLVAAPSHYYRDWRPINDLRDREILVSAEVTESASGLTLTGNDTMQITDMKYKLSFLATNPANYKPGLYYTGFLQLTQFDGSMPDVRDIANKSCQVVGSYPYAQNTGSRRALTWRDTFAIPRNGLVKFSTLIGDEHTSVSFSVVVTLPPSPIQSFGTHRSANELVERYESVTRKLNVPANDAANAHFWIVPKKLGQISLKILAQSPAAADAVEKKLLVEAEGIEQEYSRVIPLNLNDQTKEIKAEVEITLPSKELVPESTFIYVTVIGDVMGPSINGLERLVRLPHGCGEQNMLNFAPNIYVLQYLEETNQDNSAIKRKCKDYMKTGKSQ</sequence>
<evidence type="ECO:0000256" key="2">
    <source>
        <dbReference type="ARBA" id="ARBA00022966"/>
    </source>
</evidence>
<dbReference type="Gene3D" id="2.60.40.1940">
    <property type="match status" value="1"/>
</dbReference>
<keyword evidence="7" id="KW-1185">Reference proteome</keyword>